<dbReference type="Pfam" id="PF15011">
    <property type="entry name" value="CA109-like"/>
    <property type="match status" value="1"/>
</dbReference>
<protein>
    <submittedName>
        <fullName evidence="2">Uncharacterized protein</fullName>
    </submittedName>
</protein>
<evidence type="ECO:0000313" key="2">
    <source>
        <dbReference type="EMBL" id="CAH4032961.1"/>
    </source>
</evidence>
<gene>
    <name evidence="2" type="ORF">PIBRA_LOCUS9296</name>
</gene>
<dbReference type="EMBL" id="CALOZG010000029">
    <property type="protein sequence ID" value="CAH4032961.1"/>
    <property type="molecule type" value="Genomic_DNA"/>
</dbReference>
<sequence>MEAKIQNQIIDFFSFLEDFYDTSKTCLNSCQSNAVSINKIIRRCTNIKEAQLKETPLEEFVGLQKKLLSRLHNFINIEIQEIQNQYSILEENFDKLCHKSKILHESCRTIDFNQTSPLVRGTPLQPSLKQILLFATESVTFGGQVTAQVETSLSVLSFKQLQTAHFVDHFKFPKPWNKRIPEILAYTSFCQDNVI</sequence>
<feature type="coiled-coil region" evidence="1">
    <location>
        <begin position="72"/>
        <end position="99"/>
    </location>
</feature>
<evidence type="ECO:0000313" key="3">
    <source>
        <dbReference type="Proteomes" id="UP001152562"/>
    </source>
</evidence>
<keyword evidence="1" id="KW-0175">Coiled coil</keyword>
<keyword evidence="3" id="KW-1185">Reference proteome</keyword>
<accession>A0A9P0TQA5</accession>
<name>A0A9P0TQA5_PIEBR</name>
<dbReference type="InterPro" id="IPR029159">
    <property type="entry name" value="CA109-like"/>
</dbReference>
<proteinExistence type="predicted"/>
<evidence type="ECO:0000256" key="1">
    <source>
        <dbReference type="SAM" id="Coils"/>
    </source>
</evidence>
<organism evidence="2 3">
    <name type="scientific">Pieris brassicae</name>
    <name type="common">White butterfly</name>
    <name type="synonym">Large white butterfly</name>
    <dbReference type="NCBI Taxonomy" id="7116"/>
    <lineage>
        <taxon>Eukaryota</taxon>
        <taxon>Metazoa</taxon>
        <taxon>Ecdysozoa</taxon>
        <taxon>Arthropoda</taxon>
        <taxon>Hexapoda</taxon>
        <taxon>Insecta</taxon>
        <taxon>Pterygota</taxon>
        <taxon>Neoptera</taxon>
        <taxon>Endopterygota</taxon>
        <taxon>Lepidoptera</taxon>
        <taxon>Glossata</taxon>
        <taxon>Ditrysia</taxon>
        <taxon>Papilionoidea</taxon>
        <taxon>Pieridae</taxon>
        <taxon>Pierinae</taxon>
        <taxon>Pieris</taxon>
    </lineage>
</organism>
<dbReference type="Proteomes" id="UP001152562">
    <property type="component" value="Unassembled WGS sequence"/>
</dbReference>
<dbReference type="AlphaFoldDB" id="A0A9P0TQA5"/>
<comment type="caution">
    <text evidence="2">The sequence shown here is derived from an EMBL/GenBank/DDBJ whole genome shotgun (WGS) entry which is preliminary data.</text>
</comment>
<reference evidence="2" key="1">
    <citation type="submission" date="2022-05" db="EMBL/GenBank/DDBJ databases">
        <authorList>
            <person name="Okamura Y."/>
        </authorList>
    </citation>
    <scope>NUCLEOTIDE SEQUENCE</scope>
</reference>